<dbReference type="KEGG" id="ntr:B0W44_02605"/>
<name>A0A1U9K454_9BACL</name>
<dbReference type="Pfam" id="PF00528">
    <property type="entry name" value="BPD_transp_1"/>
    <property type="match status" value="1"/>
</dbReference>
<gene>
    <name evidence="9" type="ORF">B0W44_02605</name>
</gene>
<feature type="transmembrane region" description="Helical" evidence="7">
    <location>
        <begin position="172"/>
        <end position="197"/>
    </location>
</feature>
<dbReference type="GO" id="GO:0055085">
    <property type="term" value="P:transmembrane transport"/>
    <property type="evidence" value="ECO:0007669"/>
    <property type="project" value="InterPro"/>
</dbReference>
<evidence type="ECO:0000259" key="8">
    <source>
        <dbReference type="PROSITE" id="PS50928"/>
    </source>
</evidence>
<dbReference type="SUPFAM" id="SSF161098">
    <property type="entry name" value="MetI-like"/>
    <property type="match status" value="1"/>
</dbReference>
<dbReference type="STRING" id="1471761.B0W44_02605"/>
<comment type="similarity">
    <text evidence="7">Belongs to the binding-protein-dependent transport system permease family.</text>
</comment>
<keyword evidence="10" id="KW-1185">Reference proteome</keyword>
<dbReference type="Gene3D" id="1.10.3720.10">
    <property type="entry name" value="MetI-like"/>
    <property type="match status" value="1"/>
</dbReference>
<dbReference type="Proteomes" id="UP000188603">
    <property type="component" value="Chromosome"/>
</dbReference>
<feature type="transmembrane region" description="Helical" evidence="7">
    <location>
        <begin position="122"/>
        <end position="143"/>
    </location>
</feature>
<dbReference type="OrthoDB" id="9783714at2"/>
<evidence type="ECO:0000256" key="4">
    <source>
        <dbReference type="ARBA" id="ARBA00022692"/>
    </source>
</evidence>
<reference evidence="9 10" key="1">
    <citation type="journal article" date="2015" name="Int. J. Syst. Evol. Microbiol.">
        <title>Novibacillus thermophilus gen. nov., sp. nov., a Gram-staining-negative and moderately thermophilic member of the family Thermoactinomycetaceae.</title>
        <authorList>
            <person name="Yang G."/>
            <person name="Chen J."/>
            <person name="Zhou S."/>
        </authorList>
    </citation>
    <scope>NUCLEOTIDE SEQUENCE [LARGE SCALE GENOMIC DNA]</scope>
    <source>
        <strain evidence="9 10">SG-1</strain>
    </source>
</reference>
<evidence type="ECO:0000313" key="10">
    <source>
        <dbReference type="Proteomes" id="UP000188603"/>
    </source>
</evidence>
<dbReference type="InterPro" id="IPR000515">
    <property type="entry name" value="MetI-like"/>
</dbReference>
<keyword evidence="4 7" id="KW-0812">Transmembrane</keyword>
<dbReference type="RefSeq" id="WP_077718641.1">
    <property type="nucleotide sequence ID" value="NZ_CP019699.1"/>
</dbReference>
<evidence type="ECO:0000313" key="9">
    <source>
        <dbReference type="EMBL" id="AQS54821.1"/>
    </source>
</evidence>
<comment type="subcellular location">
    <subcellularLocation>
        <location evidence="1 7">Cell membrane</location>
        <topology evidence="1 7">Multi-pass membrane protein</topology>
    </subcellularLocation>
</comment>
<dbReference type="CDD" id="cd06261">
    <property type="entry name" value="TM_PBP2"/>
    <property type="match status" value="1"/>
</dbReference>
<proteinExistence type="inferred from homology"/>
<feature type="domain" description="ABC transmembrane type-1" evidence="8">
    <location>
        <begin position="85"/>
        <end position="299"/>
    </location>
</feature>
<feature type="transmembrane region" description="Helical" evidence="7">
    <location>
        <begin position="24"/>
        <end position="46"/>
    </location>
</feature>
<organism evidence="9 10">
    <name type="scientific">Novibacillus thermophilus</name>
    <dbReference type="NCBI Taxonomy" id="1471761"/>
    <lineage>
        <taxon>Bacteria</taxon>
        <taxon>Bacillati</taxon>
        <taxon>Bacillota</taxon>
        <taxon>Bacilli</taxon>
        <taxon>Bacillales</taxon>
        <taxon>Thermoactinomycetaceae</taxon>
        <taxon>Novibacillus</taxon>
    </lineage>
</organism>
<accession>A0A1U9K454</accession>
<keyword evidence="6 7" id="KW-0472">Membrane</keyword>
<dbReference type="PANTHER" id="PTHR43005">
    <property type="entry name" value="BLR7065 PROTEIN"/>
    <property type="match status" value="1"/>
</dbReference>
<dbReference type="PROSITE" id="PS50928">
    <property type="entry name" value="ABC_TM1"/>
    <property type="match status" value="1"/>
</dbReference>
<dbReference type="GO" id="GO:0005886">
    <property type="term" value="C:plasma membrane"/>
    <property type="evidence" value="ECO:0007669"/>
    <property type="project" value="UniProtKB-SubCell"/>
</dbReference>
<evidence type="ECO:0000256" key="5">
    <source>
        <dbReference type="ARBA" id="ARBA00022989"/>
    </source>
</evidence>
<sequence>MEKTERRFSHFQAYRSKKRRNEVLFAWGLILPSLAILVLVIFYPLVQSLLLSFSNANMLNIEGALFVGLDNFKKIIQDSVFWVALKNTVIFVGCSVAGGLIIGMALALILNENIPFRNFFRGIALIPWVVPGVVVALLVLYMFNSQAGIVNWVLVQLGLADQFIDWFGSTEYALWAEIIANIWNQTPFYMLMILAGLQTVPRHQHEAAMIDGASSIQRFFYVTLPNIRGVLMIVTSLMVIWNFNNFDLIWTTTQGGPVNATMTLSVYVYRNAFVGLDVGYAAAIGMVWLAILLSFSSFYIRALKGADHQ</sequence>
<dbReference type="EMBL" id="CP019699">
    <property type="protein sequence ID" value="AQS54821.1"/>
    <property type="molecule type" value="Genomic_DNA"/>
</dbReference>
<feature type="transmembrane region" description="Helical" evidence="7">
    <location>
        <begin position="89"/>
        <end position="110"/>
    </location>
</feature>
<evidence type="ECO:0000256" key="6">
    <source>
        <dbReference type="ARBA" id="ARBA00023136"/>
    </source>
</evidence>
<evidence type="ECO:0000256" key="7">
    <source>
        <dbReference type="RuleBase" id="RU363032"/>
    </source>
</evidence>
<feature type="transmembrane region" description="Helical" evidence="7">
    <location>
        <begin position="278"/>
        <end position="300"/>
    </location>
</feature>
<protein>
    <recommendedName>
        <fullName evidence="8">ABC transmembrane type-1 domain-containing protein</fullName>
    </recommendedName>
</protein>
<feature type="transmembrane region" description="Helical" evidence="7">
    <location>
        <begin position="218"/>
        <end position="241"/>
    </location>
</feature>
<keyword evidence="3" id="KW-1003">Cell membrane</keyword>
<dbReference type="InterPro" id="IPR035906">
    <property type="entry name" value="MetI-like_sf"/>
</dbReference>
<evidence type="ECO:0000256" key="2">
    <source>
        <dbReference type="ARBA" id="ARBA00022448"/>
    </source>
</evidence>
<dbReference type="PANTHER" id="PTHR43005:SF1">
    <property type="entry name" value="SPERMIDINE_PUTRESCINE TRANSPORT SYSTEM PERMEASE PROTEIN"/>
    <property type="match status" value="1"/>
</dbReference>
<evidence type="ECO:0000256" key="1">
    <source>
        <dbReference type="ARBA" id="ARBA00004651"/>
    </source>
</evidence>
<keyword evidence="5 7" id="KW-1133">Transmembrane helix</keyword>
<evidence type="ECO:0000256" key="3">
    <source>
        <dbReference type="ARBA" id="ARBA00022475"/>
    </source>
</evidence>
<keyword evidence="2 7" id="KW-0813">Transport</keyword>
<dbReference type="AlphaFoldDB" id="A0A1U9K454"/>